<dbReference type="EMBL" id="CYZL01000024">
    <property type="protein sequence ID" value="CUO76566.1"/>
    <property type="molecule type" value="Genomic_DNA"/>
</dbReference>
<dbReference type="Proteomes" id="UP000095679">
    <property type="component" value="Unassembled WGS sequence"/>
</dbReference>
<reference evidence="1 2" key="1">
    <citation type="submission" date="2015-09" db="EMBL/GenBank/DDBJ databases">
        <authorList>
            <consortium name="Pathogen Informatics"/>
        </authorList>
    </citation>
    <scope>NUCLEOTIDE SEQUENCE [LARGE SCALE GENOMIC DNA]</scope>
    <source>
        <strain evidence="1 2">2789STDY5834835</strain>
    </source>
</reference>
<dbReference type="AlphaFoldDB" id="A0A174HSN6"/>
<name>A0A174HSN6_9FIRM</name>
<gene>
    <name evidence="1" type="ORF">ERS852450_02375</name>
</gene>
<organism evidence="1 2">
    <name type="scientific">Anaerobutyricum hallii</name>
    <dbReference type="NCBI Taxonomy" id="39488"/>
    <lineage>
        <taxon>Bacteria</taxon>
        <taxon>Bacillati</taxon>
        <taxon>Bacillota</taxon>
        <taxon>Clostridia</taxon>
        <taxon>Lachnospirales</taxon>
        <taxon>Lachnospiraceae</taxon>
        <taxon>Anaerobutyricum</taxon>
    </lineage>
</organism>
<protein>
    <submittedName>
        <fullName evidence="1">Uncharacterized protein</fullName>
    </submittedName>
</protein>
<accession>A0A174HSN6</accession>
<proteinExistence type="predicted"/>
<evidence type="ECO:0000313" key="1">
    <source>
        <dbReference type="EMBL" id="CUO76566.1"/>
    </source>
</evidence>
<evidence type="ECO:0000313" key="2">
    <source>
        <dbReference type="Proteomes" id="UP000095679"/>
    </source>
</evidence>
<sequence>MRKRVKYHTYRTLDISHYIIMYSIKTGNL</sequence>